<dbReference type="Gene3D" id="3.90.550.10">
    <property type="entry name" value="Spore Coat Polysaccharide Biosynthesis Protein SpsA, Chain A"/>
    <property type="match status" value="1"/>
</dbReference>
<feature type="domain" description="MobA-like NTP transferase" evidence="9">
    <location>
        <begin position="18"/>
        <end position="176"/>
    </location>
</feature>
<evidence type="ECO:0000256" key="6">
    <source>
        <dbReference type="ARBA" id="ARBA00023134"/>
    </source>
</evidence>
<dbReference type="GO" id="GO:1902758">
    <property type="term" value="P:bis(molybdopterin guanine dinucleotide)molybdenum biosynthetic process"/>
    <property type="evidence" value="ECO:0007669"/>
    <property type="project" value="TreeGrafter"/>
</dbReference>
<reference evidence="10 11" key="1">
    <citation type="submission" date="2020-07" db="EMBL/GenBank/DDBJ databases">
        <authorList>
            <person name="Li M."/>
        </authorList>
    </citation>
    <scope>NUCLEOTIDE SEQUENCE [LARGE SCALE GENOMIC DNA]</scope>
    <source>
        <strain evidence="10 11">DSM 23284</strain>
    </source>
</reference>
<feature type="binding site" evidence="8">
    <location>
        <begin position="21"/>
        <end position="23"/>
    </location>
    <ligand>
        <name>GTP</name>
        <dbReference type="ChEBI" id="CHEBI:37565"/>
    </ligand>
</feature>
<dbReference type="EC" id="2.7.7.77" evidence="8"/>
<comment type="similarity">
    <text evidence="8">Belongs to the MobA family.</text>
</comment>
<keyword evidence="3 8" id="KW-0479">Metal-binding</keyword>
<organism evidence="10 11">
    <name type="scientific">Stappia taiwanensis</name>
    <dbReference type="NCBI Taxonomy" id="992267"/>
    <lineage>
        <taxon>Bacteria</taxon>
        <taxon>Pseudomonadati</taxon>
        <taxon>Pseudomonadota</taxon>
        <taxon>Alphaproteobacteria</taxon>
        <taxon>Hyphomicrobiales</taxon>
        <taxon>Stappiaceae</taxon>
        <taxon>Stappia</taxon>
    </lineage>
</organism>
<comment type="cofactor">
    <cofactor evidence="8">
        <name>Mg(2+)</name>
        <dbReference type="ChEBI" id="CHEBI:18420"/>
    </cofactor>
</comment>
<evidence type="ECO:0000256" key="4">
    <source>
        <dbReference type="ARBA" id="ARBA00022741"/>
    </source>
</evidence>
<keyword evidence="6 8" id="KW-0342">GTP-binding</keyword>
<dbReference type="NCBIfam" id="TIGR02665">
    <property type="entry name" value="molyb_mobA"/>
    <property type="match status" value="1"/>
</dbReference>
<feature type="binding site" evidence="8">
    <location>
        <position position="80"/>
    </location>
    <ligand>
        <name>GTP</name>
        <dbReference type="ChEBI" id="CHEBI:37565"/>
    </ligand>
</feature>
<dbReference type="PANTHER" id="PTHR19136">
    <property type="entry name" value="MOLYBDENUM COFACTOR GUANYLYLTRANSFERASE"/>
    <property type="match status" value="1"/>
</dbReference>
<keyword evidence="1 8" id="KW-0963">Cytoplasm</keyword>
<comment type="function">
    <text evidence="8">Transfers a GMP moiety from GTP to Mo-molybdopterin (Mo-MPT) cofactor (Moco or molybdenum cofactor) to form Mo-molybdopterin guanine dinucleotide (Mo-MGD) cofactor.</text>
</comment>
<comment type="domain">
    <text evidence="8">The N-terminal domain determines nucleotide recognition and specific binding, while the C-terminal domain determines the specific binding to the target protein.</text>
</comment>
<feature type="binding site" evidence="8">
    <location>
        <position position="34"/>
    </location>
    <ligand>
        <name>GTP</name>
        <dbReference type="ChEBI" id="CHEBI:37565"/>
    </ligand>
</feature>
<dbReference type="GO" id="GO:0005737">
    <property type="term" value="C:cytoplasm"/>
    <property type="evidence" value="ECO:0007669"/>
    <property type="project" value="UniProtKB-SubCell"/>
</dbReference>
<evidence type="ECO:0000256" key="7">
    <source>
        <dbReference type="ARBA" id="ARBA00023150"/>
    </source>
</evidence>
<dbReference type="HAMAP" id="MF_00316">
    <property type="entry name" value="MobA"/>
    <property type="match status" value="1"/>
</dbReference>
<dbReference type="Proteomes" id="UP000559404">
    <property type="component" value="Unassembled WGS sequence"/>
</dbReference>
<sequence length="219" mass="23108">MSGLPPSAAHLSHGPVVGCVLAGGLARRMGGGDKPLMELGGRPMLAHVIDRLRPQVEHILLNANGDPARFARFDLPVIADPVEGFAGPLAGVLAGLAHVRAHFPQVEGIVTVAGDTPFFPADLVSRLLAERDPAAPTIVLAEASGKYHPVFGYWPVALTDELERFLIEGTTRKVLAFVERHTNARADFTPPPGGRDPFFNINTPEDLQEAAAALAGSAP</sequence>
<feature type="binding site" evidence="8">
    <location>
        <position position="62"/>
    </location>
    <ligand>
        <name>GTP</name>
        <dbReference type="ChEBI" id="CHEBI:37565"/>
    </ligand>
</feature>
<keyword evidence="5 8" id="KW-0460">Magnesium</keyword>
<dbReference type="PANTHER" id="PTHR19136:SF81">
    <property type="entry name" value="MOLYBDENUM COFACTOR GUANYLYLTRANSFERASE"/>
    <property type="match status" value="1"/>
</dbReference>
<dbReference type="GO" id="GO:0005525">
    <property type="term" value="F:GTP binding"/>
    <property type="evidence" value="ECO:0007669"/>
    <property type="project" value="UniProtKB-UniRule"/>
</dbReference>
<keyword evidence="10" id="KW-0548">Nucleotidyltransferase</keyword>
<comment type="catalytic activity">
    <reaction evidence="8">
        <text>Mo-molybdopterin + GTP + H(+) = Mo-molybdopterin guanine dinucleotide + diphosphate</text>
        <dbReference type="Rhea" id="RHEA:34243"/>
        <dbReference type="ChEBI" id="CHEBI:15378"/>
        <dbReference type="ChEBI" id="CHEBI:33019"/>
        <dbReference type="ChEBI" id="CHEBI:37565"/>
        <dbReference type="ChEBI" id="CHEBI:71302"/>
        <dbReference type="ChEBI" id="CHEBI:71310"/>
        <dbReference type="EC" id="2.7.7.77"/>
    </reaction>
</comment>
<dbReference type="EMBL" id="JACEON010000001">
    <property type="protein sequence ID" value="MBA4610144.1"/>
    <property type="molecule type" value="Genomic_DNA"/>
</dbReference>
<evidence type="ECO:0000313" key="11">
    <source>
        <dbReference type="Proteomes" id="UP000559404"/>
    </source>
</evidence>
<accession>A0A838XST4</accession>
<evidence type="ECO:0000256" key="1">
    <source>
        <dbReference type="ARBA" id="ARBA00022490"/>
    </source>
</evidence>
<dbReference type="AlphaFoldDB" id="A0A838XST4"/>
<dbReference type="GO" id="GO:0046872">
    <property type="term" value="F:metal ion binding"/>
    <property type="evidence" value="ECO:0007669"/>
    <property type="project" value="UniProtKB-KW"/>
</dbReference>
<dbReference type="SUPFAM" id="SSF53448">
    <property type="entry name" value="Nucleotide-diphospho-sugar transferases"/>
    <property type="match status" value="1"/>
</dbReference>
<feature type="binding site" evidence="8">
    <location>
        <position position="115"/>
    </location>
    <ligand>
        <name>Mg(2+)</name>
        <dbReference type="ChEBI" id="CHEBI:18420"/>
    </ligand>
</feature>
<evidence type="ECO:0000256" key="3">
    <source>
        <dbReference type="ARBA" id="ARBA00022723"/>
    </source>
</evidence>
<proteinExistence type="inferred from homology"/>
<evidence type="ECO:0000259" key="9">
    <source>
        <dbReference type="Pfam" id="PF12804"/>
    </source>
</evidence>
<comment type="caution">
    <text evidence="10">The sequence shown here is derived from an EMBL/GenBank/DDBJ whole genome shotgun (WGS) entry which is preliminary data.</text>
</comment>
<evidence type="ECO:0000256" key="2">
    <source>
        <dbReference type="ARBA" id="ARBA00022679"/>
    </source>
</evidence>
<dbReference type="RefSeq" id="WP_181758339.1">
    <property type="nucleotide sequence ID" value="NZ_BMCR01000001.1"/>
</dbReference>
<feature type="binding site" evidence="8">
    <location>
        <position position="115"/>
    </location>
    <ligand>
        <name>GTP</name>
        <dbReference type="ChEBI" id="CHEBI:37565"/>
    </ligand>
</feature>
<evidence type="ECO:0000313" key="10">
    <source>
        <dbReference type="EMBL" id="MBA4610144.1"/>
    </source>
</evidence>
<dbReference type="Pfam" id="PF12804">
    <property type="entry name" value="NTP_transf_3"/>
    <property type="match status" value="1"/>
</dbReference>
<evidence type="ECO:0000256" key="5">
    <source>
        <dbReference type="ARBA" id="ARBA00022842"/>
    </source>
</evidence>
<dbReference type="GO" id="GO:0061603">
    <property type="term" value="F:molybdenum cofactor guanylyltransferase activity"/>
    <property type="evidence" value="ECO:0007669"/>
    <property type="project" value="UniProtKB-EC"/>
</dbReference>
<keyword evidence="11" id="KW-1185">Reference proteome</keyword>
<name>A0A838XST4_9HYPH</name>
<comment type="subcellular location">
    <subcellularLocation>
        <location evidence="8">Cytoplasm</location>
    </subcellularLocation>
</comment>
<keyword evidence="4 8" id="KW-0547">Nucleotide-binding</keyword>
<dbReference type="InterPro" id="IPR029044">
    <property type="entry name" value="Nucleotide-diphossugar_trans"/>
</dbReference>
<keyword evidence="7 8" id="KW-0501">Molybdenum cofactor biosynthesis</keyword>
<comment type="subunit">
    <text evidence="8">Monomer.</text>
</comment>
<reference evidence="10 11" key="2">
    <citation type="submission" date="2020-08" db="EMBL/GenBank/DDBJ databases">
        <title>Stappia taiwanensis sp. nov., isolated from a coastal thermal spring.</title>
        <authorList>
            <person name="Kampfer P."/>
        </authorList>
    </citation>
    <scope>NUCLEOTIDE SEQUENCE [LARGE SCALE GENOMIC DNA]</scope>
    <source>
        <strain evidence="10 11">DSM 23284</strain>
    </source>
</reference>
<keyword evidence="2 8" id="KW-0808">Transferase</keyword>
<protein>
    <recommendedName>
        <fullName evidence="8">Molybdenum cofactor guanylyltransferase</fullName>
        <shortName evidence="8">MoCo guanylyltransferase</shortName>
        <ecNumber evidence="8">2.7.7.77</ecNumber>
    </recommendedName>
    <alternativeName>
        <fullName evidence="8">GTP:molybdopterin guanylyltransferase</fullName>
    </alternativeName>
    <alternativeName>
        <fullName evidence="8">Mo-MPT guanylyltransferase</fullName>
    </alternativeName>
    <alternativeName>
        <fullName evidence="8">Molybdopterin guanylyltransferase</fullName>
    </alternativeName>
    <alternativeName>
        <fullName evidence="8">Molybdopterin-guanine dinucleotide synthase</fullName>
        <shortName evidence="8">MGD synthase</shortName>
    </alternativeName>
</protein>
<gene>
    <name evidence="8 10" type="primary">mobA</name>
    <name evidence="10" type="ORF">H1W37_00660</name>
</gene>
<dbReference type="InterPro" id="IPR025877">
    <property type="entry name" value="MobA-like_NTP_Trfase"/>
</dbReference>
<dbReference type="InterPro" id="IPR013482">
    <property type="entry name" value="Molybde_CF_guanTrfase"/>
</dbReference>
<evidence type="ECO:0000256" key="8">
    <source>
        <dbReference type="HAMAP-Rule" id="MF_00316"/>
    </source>
</evidence>
<dbReference type="CDD" id="cd02503">
    <property type="entry name" value="MobA"/>
    <property type="match status" value="1"/>
</dbReference>